<dbReference type="Pfam" id="PF02826">
    <property type="entry name" value="2-Hacid_dh_C"/>
    <property type="match status" value="1"/>
</dbReference>
<dbReference type="InterPro" id="IPR006139">
    <property type="entry name" value="D-isomer_2_OHA_DH_cat_dom"/>
</dbReference>
<evidence type="ECO:0000256" key="2">
    <source>
        <dbReference type="ARBA" id="ARBA00023002"/>
    </source>
</evidence>
<dbReference type="EMBL" id="VSSQ01021396">
    <property type="protein sequence ID" value="MPM66956.1"/>
    <property type="molecule type" value="Genomic_DNA"/>
</dbReference>
<dbReference type="PANTHER" id="PTHR43761:SF1">
    <property type="entry name" value="D-ISOMER SPECIFIC 2-HYDROXYACID DEHYDROGENASE CATALYTIC DOMAIN-CONTAINING PROTEIN-RELATED"/>
    <property type="match status" value="1"/>
</dbReference>
<dbReference type="PANTHER" id="PTHR43761">
    <property type="entry name" value="D-ISOMER SPECIFIC 2-HYDROXYACID DEHYDROGENASE FAMILY PROTEIN (AFU_ORTHOLOGUE AFUA_1G13630)"/>
    <property type="match status" value="1"/>
</dbReference>
<dbReference type="GO" id="GO:0016618">
    <property type="term" value="F:hydroxypyruvate reductase [NAD(P)H] activity"/>
    <property type="evidence" value="ECO:0007669"/>
    <property type="project" value="UniProtKB-EC"/>
</dbReference>
<evidence type="ECO:0000256" key="3">
    <source>
        <dbReference type="ARBA" id="ARBA00023027"/>
    </source>
</evidence>
<dbReference type="InterPro" id="IPR050418">
    <property type="entry name" value="D-iso_2-hydroxyacid_DH_PdxB"/>
</dbReference>
<dbReference type="InterPro" id="IPR006140">
    <property type="entry name" value="D-isomer_DH_NAD-bd"/>
</dbReference>
<dbReference type="CDD" id="cd05299">
    <property type="entry name" value="CtBP_dh"/>
    <property type="match status" value="1"/>
</dbReference>
<dbReference type="AlphaFoldDB" id="A0A645BNL0"/>
<dbReference type="SUPFAM" id="SSF52283">
    <property type="entry name" value="Formate/glycerate dehydrogenase catalytic domain-like"/>
    <property type="match status" value="1"/>
</dbReference>
<reference evidence="6" key="1">
    <citation type="submission" date="2019-08" db="EMBL/GenBank/DDBJ databases">
        <authorList>
            <person name="Kucharzyk K."/>
            <person name="Murdoch R.W."/>
            <person name="Higgins S."/>
            <person name="Loffler F."/>
        </authorList>
    </citation>
    <scope>NUCLEOTIDE SEQUENCE</scope>
</reference>
<proteinExistence type="inferred from homology"/>
<feature type="domain" description="D-isomer specific 2-hydroxyacid dehydrogenase catalytic" evidence="4">
    <location>
        <begin position="21"/>
        <end position="317"/>
    </location>
</feature>
<dbReference type="InterPro" id="IPR043322">
    <property type="entry name" value="CtBP"/>
</dbReference>
<dbReference type="EC" id="1.1.1.81" evidence="6"/>
<gene>
    <name evidence="6" type="primary">ghrB_27</name>
    <name evidence="6" type="ORF">SDC9_113870</name>
</gene>
<evidence type="ECO:0000256" key="1">
    <source>
        <dbReference type="ARBA" id="ARBA00005854"/>
    </source>
</evidence>
<name>A0A645BNL0_9ZZZZ</name>
<dbReference type="SUPFAM" id="SSF51735">
    <property type="entry name" value="NAD(P)-binding Rossmann-fold domains"/>
    <property type="match status" value="1"/>
</dbReference>
<dbReference type="Gene3D" id="3.40.50.720">
    <property type="entry name" value="NAD(P)-binding Rossmann-like Domain"/>
    <property type="match status" value="2"/>
</dbReference>
<keyword evidence="2 6" id="KW-0560">Oxidoreductase</keyword>
<protein>
    <submittedName>
        <fullName evidence="6">Glyoxylate/hydroxypyruvate reductase B</fullName>
        <ecNumber evidence="6">1.1.1.81</ecNumber>
    </submittedName>
</protein>
<organism evidence="6">
    <name type="scientific">bioreactor metagenome</name>
    <dbReference type="NCBI Taxonomy" id="1076179"/>
    <lineage>
        <taxon>unclassified sequences</taxon>
        <taxon>metagenomes</taxon>
        <taxon>ecological metagenomes</taxon>
    </lineage>
</organism>
<dbReference type="InterPro" id="IPR036291">
    <property type="entry name" value="NAD(P)-bd_dom_sf"/>
</dbReference>
<comment type="caution">
    <text evidence="6">The sequence shown here is derived from an EMBL/GenBank/DDBJ whole genome shotgun (WGS) entry which is preliminary data.</text>
</comment>
<comment type="similarity">
    <text evidence="1">Belongs to the D-isomer specific 2-hydroxyacid dehydrogenase family.</text>
</comment>
<accession>A0A645BNL0</accession>
<dbReference type="GO" id="GO:0003714">
    <property type="term" value="F:transcription corepressor activity"/>
    <property type="evidence" value="ECO:0007669"/>
    <property type="project" value="InterPro"/>
</dbReference>
<dbReference type="Pfam" id="PF00389">
    <property type="entry name" value="2-Hacid_dh"/>
    <property type="match status" value="1"/>
</dbReference>
<evidence type="ECO:0000259" key="5">
    <source>
        <dbReference type="Pfam" id="PF02826"/>
    </source>
</evidence>
<sequence length="330" mass="36504">MKTWRVVITECEYEDFEEERRVLEPLGCEVVKLGSRDEAVLKAALADADAVLFQWAKMTRSVIESMFRCRVIAKYATGTDGVDLAAATERGICVTNVTDFCSEEVSDHACAMLLALSRGLKLHDGNIRRGVWSYQHARPLPDLRRGVLGVVGFGNISRLVMAKMKPFCGEIWVSSGASEEEIAAAGGVKKSFEEVTAGADYLSVHIPGTAENVHRFDRAAFGRMKRGACFVNVARGAVVCQEALIEALSTGKVAFAALDVFEAEPLPGDSPLLRMENVLLSPHAAWYSRWAQRTLQRRAAEQIRDVLEGRCPPCLVNRELAEKFRRADRR</sequence>
<keyword evidence="3" id="KW-0520">NAD</keyword>
<keyword evidence="6" id="KW-0670">Pyruvate</keyword>
<evidence type="ECO:0000259" key="4">
    <source>
        <dbReference type="Pfam" id="PF00389"/>
    </source>
</evidence>
<evidence type="ECO:0000313" key="6">
    <source>
        <dbReference type="EMBL" id="MPM66956.1"/>
    </source>
</evidence>
<feature type="domain" description="D-isomer specific 2-hydroxyacid dehydrogenase NAD-binding" evidence="5">
    <location>
        <begin position="111"/>
        <end position="285"/>
    </location>
</feature>
<dbReference type="GO" id="GO:0051287">
    <property type="term" value="F:NAD binding"/>
    <property type="evidence" value="ECO:0007669"/>
    <property type="project" value="InterPro"/>
</dbReference>